<evidence type="ECO:0000313" key="2">
    <source>
        <dbReference type="Proteomes" id="UP001652622"/>
    </source>
</evidence>
<proteinExistence type="predicted"/>
<dbReference type="PANTHER" id="PTHR14917">
    <property type="entry name" value="SPERMATOGENESIS-ASSOCIATED PROTEIN 7"/>
    <property type="match status" value="1"/>
</dbReference>
<protein>
    <submittedName>
        <fullName evidence="3">Spermatogenesis-associated protein 7 isoform X1</fullName>
    </submittedName>
</protein>
<dbReference type="CTD" id="55812"/>
<dbReference type="OrthoDB" id="6263678at2759"/>
<feature type="compositionally biased region" description="Low complexity" evidence="1">
    <location>
        <begin position="189"/>
        <end position="200"/>
    </location>
</feature>
<dbReference type="GO" id="GO:0005930">
    <property type="term" value="C:axoneme"/>
    <property type="evidence" value="ECO:0007669"/>
    <property type="project" value="TreeGrafter"/>
</dbReference>
<dbReference type="KEGG" id="pgut:117665892"/>
<dbReference type="GO" id="GO:0000226">
    <property type="term" value="P:microtubule cytoskeleton organization"/>
    <property type="evidence" value="ECO:0007669"/>
    <property type="project" value="TreeGrafter"/>
</dbReference>
<name>A0A6P9C335_PANGU</name>
<dbReference type="AlphaFoldDB" id="A0A6P9C335"/>
<dbReference type="GO" id="GO:0045494">
    <property type="term" value="P:photoreceptor cell maintenance"/>
    <property type="evidence" value="ECO:0007669"/>
    <property type="project" value="TreeGrafter"/>
</dbReference>
<dbReference type="PANTHER" id="PTHR14917:SF2">
    <property type="entry name" value="SPERMATOGENESIS-ASSOCIATED PROTEIN 7"/>
    <property type="match status" value="1"/>
</dbReference>
<dbReference type="OMA" id="FITEHEW"/>
<reference evidence="3" key="1">
    <citation type="submission" date="2025-08" db="UniProtKB">
        <authorList>
            <consortium name="RefSeq"/>
        </authorList>
    </citation>
    <scope>IDENTIFICATION</scope>
    <source>
        <tissue evidence="3">Blood</tissue>
    </source>
</reference>
<dbReference type="InParanoid" id="A0A6P9C335"/>
<accession>A0A6P9C335</accession>
<evidence type="ECO:0000313" key="3">
    <source>
        <dbReference type="RefSeq" id="XP_034274170.1"/>
    </source>
</evidence>
<feature type="region of interest" description="Disordered" evidence="1">
    <location>
        <begin position="214"/>
        <end position="235"/>
    </location>
</feature>
<feature type="region of interest" description="Disordered" evidence="1">
    <location>
        <begin position="327"/>
        <end position="352"/>
    </location>
</feature>
<feature type="compositionally biased region" description="Basic and acidic residues" evidence="1">
    <location>
        <begin position="327"/>
        <end position="337"/>
    </location>
</feature>
<evidence type="ECO:0000256" key="1">
    <source>
        <dbReference type="SAM" id="MobiDB-lite"/>
    </source>
</evidence>
<dbReference type="RefSeq" id="XP_034274170.1">
    <property type="nucleotide sequence ID" value="XM_034418279.2"/>
</dbReference>
<dbReference type="GO" id="GO:0120200">
    <property type="term" value="C:rod photoreceptor outer segment"/>
    <property type="evidence" value="ECO:0007669"/>
    <property type="project" value="TreeGrafter"/>
</dbReference>
<dbReference type="GO" id="GO:0036064">
    <property type="term" value="C:ciliary basal body"/>
    <property type="evidence" value="ECO:0007669"/>
    <property type="project" value="TreeGrafter"/>
</dbReference>
<keyword evidence="2" id="KW-1185">Reference proteome</keyword>
<dbReference type="GeneID" id="117665892"/>
<dbReference type="InterPro" id="IPR029357">
    <property type="entry name" value="SPATA7"/>
</dbReference>
<dbReference type="Proteomes" id="UP001652622">
    <property type="component" value="Unplaced"/>
</dbReference>
<gene>
    <name evidence="3" type="primary">SPATA7</name>
</gene>
<sequence length="560" mass="63637">MGVKMDESGERRSWRSSPVIDYLTIPRYGLASPFKGHLSTKSNAFCIDSSSRRLSNQYLIRDHMAVHYNKILSAKAAIDCSLPKSRLNSIKFSDQQRREKLKIEVEKCEKEMISSQQVSRSSSRESRRLLSATYRKPTPTQDSSEPADKELVRAPCAQKYGSDPLSTPEKQSTIFQRKEKNNKKVGPKISSLSIESSDSSISGLQKLHSRVSCSSSDTTASKHSSKAQTPDSRACSGDLLDKHSQHFTNGQQPFTPRTLKSDAKSFLSQYRYYTPARRKVRENLRQQIEAETQTEISSFQAEPEAAEKKNLPSFQTITKEVEDPRFSNEQKSDEMKTISRLSSPRAISPCSVESPTMRKIQAEEEELRYLNFIQDITDEILKLGLFSNRALERLFERHIELNKNHLNKNKMRHLLEILKVDLGCNREENSAGVSDAYRHLQNESAEHLQLTSISQSKVSESEELLNAVDLITSDLTVHDDEFQRVEDQDAISQDIKELLNIELNPLSMKTDETPDNTCPLPPTCNSTTCNADFETSEYLREVDELKENMTEPISLVRAQE</sequence>
<dbReference type="Pfam" id="PF15244">
    <property type="entry name" value="HSD3"/>
    <property type="match status" value="1"/>
</dbReference>
<organism evidence="2 3">
    <name type="scientific">Pantherophis guttatus</name>
    <name type="common">Corn snake</name>
    <name type="synonym">Elaphe guttata</name>
    <dbReference type="NCBI Taxonomy" id="94885"/>
    <lineage>
        <taxon>Eukaryota</taxon>
        <taxon>Metazoa</taxon>
        <taxon>Chordata</taxon>
        <taxon>Craniata</taxon>
        <taxon>Vertebrata</taxon>
        <taxon>Euteleostomi</taxon>
        <taxon>Lepidosauria</taxon>
        <taxon>Squamata</taxon>
        <taxon>Bifurcata</taxon>
        <taxon>Unidentata</taxon>
        <taxon>Episquamata</taxon>
        <taxon>Toxicofera</taxon>
        <taxon>Serpentes</taxon>
        <taxon>Colubroidea</taxon>
        <taxon>Colubridae</taxon>
        <taxon>Colubrinae</taxon>
        <taxon>Pantherophis</taxon>
    </lineage>
</organism>
<feature type="compositionally biased region" description="Polar residues" evidence="1">
    <location>
        <begin position="164"/>
        <end position="175"/>
    </location>
</feature>
<feature type="region of interest" description="Disordered" evidence="1">
    <location>
        <begin position="113"/>
        <end position="200"/>
    </location>
</feature>
<dbReference type="GO" id="GO:0120206">
    <property type="term" value="C:photoreceptor distal connecting cilium"/>
    <property type="evidence" value="ECO:0007669"/>
    <property type="project" value="TreeGrafter"/>
</dbReference>